<feature type="transmembrane region" description="Helical" evidence="1">
    <location>
        <begin position="12"/>
        <end position="31"/>
    </location>
</feature>
<organism evidence="2 3">
    <name type="scientific">Marinitoga aeolica</name>
    <dbReference type="NCBI Taxonomy" id="2809031"/>
    <lineage>
        <taxon>Bacteria</taxon>
        <taxon>Thermotogati</taxon>
        <taxon>Thermotogota</taxon>
        <taxon>Thermotogae</taxon>
        <taxon>Petrotogales</taxon>
        <taxon>Petrotogaceae</taxon>
        <taxon>Marinitoga</taxon>
    </lineage>
</organism>
<gene>
    <name evidence="2" type="ORF">JRV97_00770</name>
</gene>
<evidence type="ECO:0000313" key="2">
    <source>
        <dbReference type="EMBL" id="WGS65120.1"/>
    </source>
</evidence>
<evidence type="ECO:0000313" key="3">
    <source>
        <dbReference type="Proteomes" id="UP001232493"/>
    </source>
</evidence>
<keyword evidence="1" id="KW-0812">Transmembrane</keyword>
<dbReference type="RefSeq" id="WP_280999301.1">
    <property type="nucleotide sequence ID" value="NZ_CP069362.1"/>
</dbReference>
<dbReference type="EMBL" id="CP069362">
    <property type="protein sequence ID" value="WGS65120.1"/>
    <property type="molecule type" value="Genomic_DNA"/>
</dbReference>
<evidence type="ECO:0000256" key="1">
    <source>
        <dbReference type="SAM" id="Phobius"/>
    </source>
</evidence>
<sequence length="201" mass="23174">MSEKPQKKGSTNFIIIALIFIAGISIINIFMAKNARVNFDIVGNDNYYYIKDNGNVVMLSKVVVQAQDEKSYNTLLASYKKPDSEKRKVYEDFIANLTKKTGRNFELISVQSTVTVSDGYKINVVERSEIKGFIQKIGNNQYEFSLSDQKINLENATLYIYKPENWEFTKVIPNPTEITEKYLLWKNTGEIQFPDVILERK</sequence>
<keyword evidence="3" id="KW-1185">Reference proteome</keyword>
<keyword evidence="1" id="KW-0472">Membrane</keyword>
<dbReference type="InterPro" id="IPR032604">
    <property type="entry name" value="DUF4897"/>
</dbReference>
<proteinExistence type="predicted"/>
<protein>
    <submittedName>
        <fullName evidence="2">DUF4897 domain-containing protein</fullName>
    </submittedName>
</protein>
<keyword evidence="1" id="KW-1133">Transmembrane helix</keyword>
<accession>A0ABY8PR67</accession>
<reference evidence="2 3" key="1">
    <citation type="submission" date="2021-02" db="EMBL/GenBank/DDBJ databases">
        <title>Characterization of Marinitoga sp. nov. str. BP5-C20A.</title>
        <authorList>
            <person name="Erauso G."/>
            <person name="Postec A."/>
        </authorList>
    </citation>
    <scope>NUCLEOTIDE SEQUENCE [LARGE SCALE GENOMIC DNA]</scope>
    <source>
        <strain evidence="2 3">BP5-C20A</strain>
    </source>
</reference>
<dbReference type="Proteomes" id="UP001232493">
    <property type="component" value="Chromosome"/>
</dbReference>
<dbReference type="Pfam" id="PF16238">
    <property type="entry name" value="DUF4897"/>
    <property type="match status" value="1"/>
</dbReference>
<name>A0ABY8PR67_9BACT</name>